<dbReference type="Proteomes" id="UP000500767">
    <property type="component" value="Chromosome"/>
</dbReference>
<keyword evidence="2" id="KW-1185">Reference proteome</keyword>
<evidence type="ECO:0008006" key="3">
    <source>
        <dbReference type="Google" id="ProtNLM"/>
    </source>
</evidence>
<dbReference type="KEGG" id="lck:HN018_00450"/>
<dbReference type="RefSeq" id="WP_171837175.1">
    <property type="nucleotide sequence ID" value="NZ_CP053708.1"/>
</dbReference>
<organism evidence="1 2">
    <name type="scientific">Lichenicola cladoniae</name>
    <dbReference type="NCBI Taxonomy" id="1484109"/>
    <lineage>
        <taxon>Bacteria</taxon>
        <taxon>Pseudomonadati</taxon>
        <taxon>Pseudomonadota</taxon>
        <taxon>Alphaproteobacteria</taxon>
        <taxon>Acetobacterales</taxon>
        <taxon>Acetobacteraceae</taxon>
        <taxon>Lichenicola</taxon>
    </lineage>
</organism>
<evidence type="ECO:0000313" key="2">
    <source>
        <dbReference type="Proteomes" id="UP000500767"/>
    </source>
</evidence>
<accession>A0A6M8HFG4</accession>
<dbReference type="AlphaFoldDB" id="A0A6M8HFG4"/>
<protein>
    <recommendedName>
        <fullName evidence="3">Flagellar assembly protein FliH</fullName>
    </recommendedName>
</protein>
<sequence>MRHRSLSGVLYAEDFDAPLPAATALPAPPPSPVVVVEPSFSLTDLRQATEKAEQDGRELERHAAELGMTARRADALVRVADALGTARTDLSRIATEAATATADTLLAMVAAVLPSFAASQGHDEVQALLRLLVPAMCREPRLTVRVHPSLLESLAEDTTGLLADGHAVIDWIGSDSMLPGDVSVRWQDGIMVRDTNALCAKVRDLIMPALRPADSPRSIPLKEHHDGE</sequence>
<evidence type="ECO:0000313" key="1">
    <source>
        <dbReference type="EMBL" id="QKE88727.1"/>
    </source>
</evidence>
<gene>
    <name evidence="1" type="ORF">HN018_00450</name>
</gene>
<name>A0A6M8HFG4_9PROT</name>
<dbReference type="EMBL" id="CP053708">
    <property type="protein sequence ID" value="QKE88727.1"/>
    <property type="molecule type" value="Genomic_DNA"/>
</dbReference>
<proteinExistence type="predicted"/>
<reference evidence="1 2" key="1">
    <citation type="journal article" date="2014" name="World J. Microbiol. Biotechnol.">
        <title>Biodiversity and physiological characteristics of Antarctic and Arctic lichens-associated bacteria.</title>
        <authorList>
            <person name="Lee Y.M."/>
            <person name="Kim E.H."/>
            <person name="Lee H.K."/>
            <person name="Hong S.G."/>
        </authorList>
    </citation>
    <scope>NUCLEOTIDE SEQUENCE [LARGE SCALE GENOMIC DNA]</scope>
    <source>
        <strain evidence="1 2">PAMC 26569</strain>
    </source>
</reference>